<protein>
    <submittedName>
        <fullName evidence="1">Putative ester cyclase</fullName>
    </submittedName>
</protein>
<dbReference type="Gene3D" id="3.10.450.50">
    <property type="match status" value="1"/>
</dbReference>
<comment type="caution">
    <text evidence="1">The sequence shown here is derived from an EMBL/GenBank/DDBJ whole genome shotgun (WGS) entry which is preliminary data.</text>
</comment>
<evidence type="ECO:0000313" key="1">
    <source>
        <dbReference type="EMBL" id="PRY30615.1"/>
    </source>
</evidence>
<name>A0A2T0SB10_9ACTN</name>
<dbReference type="InterPro" id="IPR032710">
    <property type="entry name" value="NTF2-like_dom_sf"/>
</dbReference>
<dbReference type="Proteomes" id="UP000239209">
    <property type="component" value="Unassembled WGS sequence"/>
</dbReference>
<proteinExistence type="predicted"/>
<accession>A0A2T0SB10</accession>
<sequence>MTAREPLRDWYLRYVAELNAHEFGGMNAYIGERVLLNGEPGTRDDVLAVQRRDVEAVPDLHWEVRELLLDRDRIAVRAINTGTPVKEWLGVPPSGRSFEIVEYAIYRVGGGRFVEMTALHDSAALRRRLTGE</sequence>
<organism evidence="1 2">
    <name type="scientific">Pseudosporangium ferrugineum</name>
    <dbReference type="NCBI Taxonomy" id="439699"/>
    <lineage>
        <taxon>Bacteria</taxon>
        <taxon>Bacillati</taxon>
        <taxon>Actinomycetota</taxon>
        <taxon>Actinomycetes</taxon>
        <taxon>Micromonosporales</taxon>
        <taxon>Micromonosporaceae</taxon>
        <taxon>Pseudosporangium</taxon>
    </lineage>
</organism>
<dbReference type="AlphaFoldDB" id="A0A2T0SB10"/>
<dbReference type="Pfam" id="PF07366">
    <property type="entry name" value="SnoaL"/>
    <property type="match status" value="1"/>
</dbReference>
<dbReference type="SUPFAM" id="SSF54427">
    <property type="entry name" value="NTF2-like"/>
    <property type="match status" value="1"/>
</dbReference>
<evidence type="ECO:0000313" key="2">
    <source>
        <dbReference type="Proteomes" id="UP000239209"/>
    </source>
</evidence>
<dbReference type="RefSeq" id="WP_211303721.1">
    <property type="nucleotide sequence ID" value="NZ_PVZG01000004.1"/>
</dbReference>
<dbReference type="EMBL" id="PVZG01000004">
    <property type="protein sequence ID" value="PRY30615.1"/>
    <property type="molecule type" value="Genomic_DNA"/>
</dbReference>
<dbReference type="GO" id="GO:0030638">
    <property type="term" value="P:polyketide metabolic process"/>
    <property type="evidence" value="ECO:0007669"/>
    <property type="project" value="InterPro"/>
</dbReference>
<gene>
    <name evidence="1" type="ORF">CLV70_104167</name>
</gene>
<dbReference type="InterPro" id="IPR009959">
    <property type="entry name" value="Cyclase_SnoaL-like"/>
</dbReference>
<keyword evidence="2" id="KW-1185">Reference proteome</keyword>
<reference evidence="1 2" key="1">
    <citation type="submission" date="2018-03" db="EMBL/GenBank/DDBJ databases">
        <title>Genomic Encyclopedia of Archaeal and Bacterial Type Strains, Phase II (KMG-II): from individual species to whole genera.</title>
        <authorList>
            <person name="Goeker M."/>
        </authorList>
    </citation>
    <scope>NUCLEOTIDE SEQUENCE [LARGE SCALE GENOMIC DNA]</scope>
    <source>
        <strain evidence="1 2">DSM 45348</strain>
    </source>
</reference>